<gene>
    <name evidence="1" type="ORF">CEUTPL_LOCUS2363</name>
</gene>
<evidence type="ECO:0000313" key="2">
    <source>
        <dbReference type="Proteomes" id="UP001152799"/>
    </source>
</evidence>
<dbReference type="Proteomes" id="UP001152799">
    <property type="component" value="Chromosome 10"/>
</dbReference>
<organism evidence="1 2">
    <name type="scientific">Ceutorhynchus assimilis</name>
    <name type="common">cabbage seed weevil</name>
    <dbReference type="NCBI Taxonomy" id="467358"/>
    <lineage>
        <taxon>Eukaryota</taxon>
        <taxon>Metazoa</taxon>
        <taxon>Ecdysozoa</taxon>
        <taxon>Arthropoda</taxon>
        <taxon>Hexapoda</taxon>
        <taxon>Insecta</taxon>
        <taxon>Pterygota</taxon>
        <taxon>Neoptera</taxon>
        <taxon>Endopterygota</taxon>
        <taxon>Coleoptera</taxon>
        <taxon>Polyphaga</taxon>
        <taxon>Cucujiformia</taxon>
        <taxon>Curculionidae</taxon>
        <taxon>Ceutorhynchinae</taxon>
        <taxon>Ceutorhynchus</taxon>
    </lineage>
</organism>
<evidence type="ECO:0000313" key="1">
    <source>
        <dbReference type="EMBL" id="CAG9761666.1"/>
    </source>
</evidence>
<keyword evidence="2" id="KW-1185">Reference proteome</keyword>
<dbReference type="OrthoDB" id="6781724at2759"/>
<accession>A0A9N9QKT5</accession>
<dbReference type="AlphaFoldDB" id="A0A9N9QKT5"/>
<name>A0A9N9QKT5_9CUCU</name>
<dbReference type="EMBL" id="OU892286">
    <property type="protein sequence ID" value="CAG9761666.1"/>
    <property type="molecule type" value="Genomic_DNA"/>
</dbReference>
<sequence>MKSLKMDMNMTFHMPEEEKLLEGVEKAVTDDEEPFQEVRRRKHKKAGKPLETIVGSLEDSQIKGMTRLTFLHVYKMEPETTSEALISFL</sequence>
<reference evidence="1" key="1">
    <citation type="submission" date="2022-01" db="EMBL/GenBank/DDBJ databases">
        <authorList>
            <person name="King R."/>
        </authorList>
    </citation>
    <scope>NUCLEOTIDE SEQUENCE</scope>
</reference>
<protein>
    <submittedName>
        <fullName evidence="1">Uncharacterized protein</fullName>
    </submittedName>
</protein>
<proteinExistence type="predicted"/>